<dbReference type="InterPro" id="IPR044244">
    <property type="entry name" value="TTC27/Emw1"/>
</dbReference>
<evidence type="ECO:0000256" key="2">
    <source>
        <dbReference type="ARBA" id="ARBA00022803"/>
    </source>
</evidence>
<keyword evidence="6" id="KW-1185">Reference proteome</keyword>
<dbReference type="SMART" id="SM00028">
    <property type="entry name" value="TPR"/>
    <property type="match status" value="3"/>
</dbReference>
<dbReference type="SUPFAM" id="SSF48452">
    <property type="entry name" value="TPR-like"/>
    <property type="match status" value="1"/>
</dbReference>
<evidence type="ECO:0000313" key="6">
    <source>
        <dbReference type="Proteomes" id="UP000515203"/>
    </source>
</evidence>
<keyword evidence="2 5" id="KW-0802">TPR repeat</keyword>
<dbReference type="RefSeq" id="XP_023567039.1">
    <property type="nucleotide sequence ID" value="XM_023711271.1"/>
</dbReference>
<evidence type="ECO:0000256" key="1">
    <source>
        <dbReference type="ARBA" id="ARBA00022737"/>
    </source>
</evidence>
<accession>A0A6P6E3Y9</accession>
<dbReference type="GeneID" id="101581098"/>
<dbReference type="PANTHER" id="PTHR16193:SF0">
    <property type="entry name" value="TETRATRICOPEPTIDE REPEAT PROTEIN 27"/>
    <property type="match status" value="1"/>
</dbReference>
<evidence type="ECO:0000313" key="7">
    <source>
        <dbReference type="RefSeq" id="XP_023567039.1"/>
    </source>
</evidence>
<sequence length="814" mass="93117">MCGVLWTPELAVLRGFSTEAERQRWKQDGECGSESESFLQLLFEGNYEAVFFHSVTQNILNLSTMAEEKIDSYLEKQLVTFLDCSADLDKTERQQLIFLLGVSSLQLFVQSNWTGPLVDLDPQDFLPSVLLQQFNEVKELDVVVLSLLILDGESVYSLTTKPILLLIARIILVNMRHKLTAIQSLPWWTLRCVNIHQQLLEERSPQLFALAENCIDQVLKLENLFVGDSGRYLAIQFHLECAYIFLYYYEYKKAKDQFNIAQDIGKLYIDLTGALGKRTRFQENYVAQLILDVRREGGGLSNCEFSPAPTPQECLTKNLELNDDTVLNEIKFADCEQFQIPDLCAEELAVILGVCTNFQKNNPVHKLTEEELLAFTSCLLSQPKFWAIQTSALILRTKLERGSTRRVERAMRQTQALADQFEDKATSVLERLKIFYCCQVPPHWAIQRQLAGLLFELGCTSSALQIFEKLEMWEDVVICYERAGQHGKAEEILRQELDKKETPSLYCLLGDVLRDHSCYDKAWELSQHRSARAQRSKALLHLRNKEFQECVECFERSVKINPMQNAEAWNNLSTSYIRLKQKVKAFRTLQEALKCNYEHWQIWENYILTSTDVGEFSEAIKAYHRLLDLRDKYKDVQVLKILVRAITNGMTDRSGDVATGLKGKLLELFGRVTSRVTNDGDVWRLYAQVCGNGQSAKPDENEKAFQYLSKAYKCDTQSSCWEKDITSFKEVIHRALELAQVAVKCSENKPNPQEAVQVLSSVRLNLQGLLSKAKQHFTDVTSGGISSELAEDIAAMDASVTELQDLSNQFRNQY</sequence>
<evidence type="ECO:0000256" key="4">
    <source>
        <dbReference type="ARBA" id="ARBA00024124"/>
    </source>
</evidence>
<dbReference type="InterPro" id="IPR011990">
    <property type="entry name" value="TPR-like_helical_dom_sf"/>
</dbReference>
<proteinExistence type="inferred from homology"/>
<keyword evidence="1" id="KW-0677">Repeat</keyword>
<feature type="repeat" description="TPR" evidence="5">
    <location>
        <begin position="531"/>
        <end position="564"/>
    </location>
</feature>
<evidence type="ECO:0000256" key="5">
    <source>
        <dbReference type="PROSITE-ProRule" id="PRU00339"/>
    </source>
</evidence>
<dbReference type="AlphaFoldDB" id="A0A6P6E3Y9"/>
<dbReference type="PROSITE" id="PS50005">
    <property type="entry name" value="TPR"/>
    <property type="match status" value="1"/>
</dbReference>
<comment type="similarity">
    <text evidence="3">Belongs to the TTC27 family.</text>
</comment>
<dbReference type="PANTHER" id="PTHR16193">
    <property type="entry name" value="TETRATRICOPEPTIDE REPEAT PROTEIN 27"/>
    <property type="match status" value="1"/>
</dbReference>
<organism evidence="6 7">
    <name type="scientific">Octodon degus</name>
    <name type="common">Degu</name>
    <name type="synonym">Sciurus degus</name>
    <dbReference type="NCBI Taxonomy" id="10160"/>
    <lineage>
        <taxon>Eukaryota</taxon>
        <taxon>Metazoa</taxon>
        <taxon>Chordata</taxon>
        <taxon>Craniata</taxon>
        <taxon>Vertebrata</taxon>
        <taxon>Euteleostomi</taxon>
        <taxon>Mammalia</taxon>
        <taxon>Eutheria</taxon>
        <taxon>Euarchontoglires</taxon>
        <taxon>Glires</taxon>
        <taxon>Rodentia</taxon>
        <taxon>Hystricomorpha</taxon>
        <taxon>Octodontidae</taxon>
        <taxon>Octodon</taxon>
    </lineage>
</organism>
<dbReference type="InterPro" id="IPR019734">
    <property type="entry name" value="TPR_rpt"/>
</dbReference>
<gene>
    <name evidence="7" type="primary">Ttc27</name>
</gene>
<name>A0A6P6E3Y9_OCTDE</name>
<dbReference type="CTD" id="55622"/>
<evidence type="ECO:0000256" key="3">
    <source>
        <dbReference type="ARBA" id="ARBA00024020"/>
    </source>
</evidence>
<protein>
    <recommendedName>
        <fullName evidence="4">Tetratricopeptide repeat protein 27</fullName>
    </recommendedName>
</protein>
<dbReference type="Gene3D" id="1.25.40.10">
    <property type="entry name" value="Tetratricopeptide repeat domain"/>
    <property type="match status" value="1"/>
</dbReference>
<dbReference type="Proteomes" id="UP000515203">
    <property type="component" value="Unplaced"/>
</dbReference>
<reference evidence="7" key="1">
    <citation type="submission" date="2025-08" db="UniProtKB">
        <authorList>
            <consortium name="RefSeq"/>
        </authorList>
    </citation>
    <scope>IDENTIFICATION</scope>
</reference>